<evidence type="ECO:0000313" key="1">
    <source>
        <dbReference type="EMBL" id="QKD80320.1"/>
    </source>
</evidence>
<dbReference type="Proteomes" id="UP000504752">
    <property type="component" value="Chromosome"/>
</dbReference>
<dbReference type="EMBL" id="CP053642">
    <property type="protein sequence ID" value="QKD80320.1"/>
    <property type="molecule type" value="Genomic_DNA"/>
</dbReference>
<dbReference type="RefSeq" id="WP_159524491.1">
    <property type="nucleotide sequence ID" value="NZ_CP053642.1"/>
</dbReference>
<gene>
    <name evidence="1" type="ORF">HPC72_08930</name>
</gene>
<organism evidence="1 2">
    <name type="scientific">Actinomyces marmotae</name>
    <dbReference type="NCBI Taxonomy" id="2737173"/>
    <lineage>
        <taxon>Bacteria</taxon>
        <taxon>Bacillati</taxon>
        <taxon>Actinomycetota</taxon>
        <taxon>Actinomycetes</taxon>
        <taxon>Actinomycetales</taxon>
        <taxon>Actinomycetaceae</taxon>
        <taxon>Actinomyces</taxon>
    </lineage>
</organism>
<sequence length="180" mass="19438">MEIAVRPDPRDWIVIPTYPAPGWARIEARRRAAGALDPSAEPFLLQVLEGLSRADRLGSEARVVRCEAGRPEFVVDLAIVPATDDSSKAGRHSAQKAVLESLIPEAEPQRLRPAPDMAGFWAISPDAHAHPQAAIILRMAGLPTIPADLIMRVWGSIPEQLRQAVDEAISLAGRVVPAEA</sequence>
<reference evidence="1 2" key="1">
    <citation type="submission" date="2020-05" db="EMBL/GenBank/DDBJ databases">
        <title>Actinomyces sp. zg-325.</title>
        <authorList>
            <person name="Yang C."/>
        </authorList>
    </citation>
    <scope>NUCLEOTIDE SEQUENCE [LARGE SCALE GENOMIC DNA]</scope>
    <source>
        <strain evidence="2">zg-325</strain>
    </source>
</reference>
<keyword evidence="2" id="KW-1185">Reference proteome</keyword>
<proteinExistence type="predicted"/>
<evidence type="ECO:0000313" key="2">
    <source>
        <dbReference type="Proteomes" id="UP000504752"/>
    </source>
</evidence>
<name>A0A6M8B6X9_9ACTO</name>
<protein>
    <submittedName>
        <fullName evidence="1">Uncharacterized protein</fullName>
    </submittedName>
</protein>
<dbReference type="AlphaFoldDB" id="A0A6M8B6X9"/>
<dbReference type="KEGG" id="amam:HPC72_08930"/>
<accession>A0A6M8B6X9</accession>